<dbReference type="Gene3D" id="3.10.450.50">
    <property type="match status" value="1"/>
</dbReference>
<dbReference type="GeneID" id="43347020"/>
<keyword evidence="2" id="KW-1185">Reference proteome</keyword>
<organism evidence="1 2">
    <name type="scientific">Paenibacillus barengoltzii J12</name>
    <dbReference type="NCBI Taxonomy" id="935846"/>
    <lineage>
        <taxon>Bacteria</taxon>
        <taxon>Bacillati</taxon>
        <taxon>Bacillota</taxon>
        <taxon>Bacilli</taxon>
        <taxon>Bacillales</taxon>
        <taxon>Paenibacillaceae</taxon>
        <taxon>Paenibacillus</taxon>
    </lineage>
</organism>
<proteinExistence type="predicted"/>
<accession>A0ABY1LWZ5</accession>
<comment type="caution">
    <text evidence="1">The sequence shown here is derived from an EMBL/GenBank/DDBJ whole genome shotgun (WGS) entry which is preliminary data.</text>
</comment>
<dbReference type="Pfam" id="PF07366">
    <property type="entry name" value="SnoaL"/>
    <property type="match status" value="1"/>
</dbReference>
<protein>
    <submittedName>
        <fullName evidence="1">Predicted ester cyclase</fullName>
    </submittedName>
</protein>
<dbReference type="Proteomes" id="UP000192939">
    <property type="component" value="Unassembled WGS sequence"/>
</dbReference>
<evidence type="ECO:0000313" key="2">
    <source>
        <dbReference type="Proteomes" id="UP000192939"/>
    </source>
</evidence>
<sequence length="128" mass="14949">MEFLLKAIYREYISSLNKRDLSQLGRFVHEDVRYNEQPIGLAGYRQMLEGDYRDIPDLYFNIDILVCEPPYLSSRLRFDVTPKGQFMGLPINGRSVLFYENVIYKYEGGKIKQVWSVIDKAAIEAQIS</sequence>
<dbReference type="RefSeq" id="WP_016314499.1">
    <property type="nucleotide sequence ID" value="NZ_FXAE01000016.1"/>
</dbReference>
<dbReference type="InterPro" id="IPR009959">
    <property type="entry name" value="Cyclase_SnoaL-like"/>
</dbReference>
<evidence type="ECO:0000313" key="1">
    <source>
        <dbReference type="EMBL" id="SMF22804.1"/>
    </source>
</evidence>
<dbReference type="InterPro" id="IPR032710">
    <property type="entry name" value="NTF2-like_dom_sf"/>
</dbReference>
<name>A0ABY1LWZ5_9BACL</name>
<dbReference type="EMBL" id="FXAE01000016">
    <property type="protein sequence ID" value="SMF22804.1"/>
    <property type="molecule type" value="Genomic_DNA"/>
</dbReference>
<reference evidence="1 2" key="1">
    <citation type="submission" date="2017-04" db="EMBL/GenBank/DDBJ databases">
        <authorList>
            <person name="Varghese N."/>
            <person name="Submissions S."/>
        </authorList>
    </citation>
    <scope>NUCLEOTIDE SEQUENCE [LARGE SCALE GENOMIC DNA]</scope>
    <source>
        <strain evidence="1 2">J12</strain>
    </source>
</reference>
<gene>
    <name evidence="1" type="ORF">SAMN02744124_01960</name>
</gene>
<dbReference type="SUPFAM" id="SSF54427">
    <property type="entry name" value="NTF2-like"/>
    <property type="match status" value="1"/>
</dbReference>